<dbReference type="EMBL" id="KP861231">
    <property type="protein sequence ID" value="AJT61457.1"/>
    <property type="molecule type" value="Genomic_DNA"/>
</dbReference>
<organism evidence="1 2">
    <name type="scientific">Acinetobacter phage YMC11/12/R1215</name>
    <dbReference type="NCBI Taxonomy" id="1628722"/>
    <lineage>
        <taxon>Viruses</taxon>
        <taxon>Duplodnaviria</taxon>
        <taxon>Heunggongvirae</taxon>
        <taxon>Uroviricota</taxon>
        <taxon>Caudoviricetes</taxon>
        <taxon>Obolenskvirus</taxon>
        <taxon>Obolenskvirus AbC62</taxon>
    </lineage>
</organism>
<evidence type="ECO:0000313" key="1">
    <source>
        <dbReference type="EMBL" id="AJT61457.1"/>
    </source>
</evidence>
<accession>A0A0D4DCL6</accession>
<evidence type="ECO:0000313" key="2">
    <source>
        <dbReference type="Proteomes" id="UP000223065"/>
    </source>
</evidence>
<name>A0A0D4DCL6_9CAUD</name>
<sequence>MMKKLLIALLTVPSFANAGFCDAVYDFAEATMLMRQEGYAKHQAKEVVEEMRGVDNMLASLMDANVDWAYSFPVYKGEDKAVIASNFANESYQICKDEENRAANVKEFY</sequence>
<dbReference type="Proteomes" id="UP000223065">
    <property type="component" value="Segment"/>
</dbReference>
<gene>
    <name evidence="1" type="ORF">ABA1215_00610</name>
</gene>
<protein>
    <submittedName>
        <fullName evidence="1">Uncharacterized protein</fullName>
    </submittedName>
</protein>
<reference evidence="1 2" key="1">
    <citation type="submission" date="2015-02" db="EMBL/GenBank/DDBJ databases">
        <title>Complete Genome Sequence of the Acinetobacter phage YMC11/12/R1215.</title>
        <authorList>
            <person name="Jeon J."/>
            <person name="Yong D."/>
            <person name="Lee K."/>
        </authorList>
    </citation>
    <scope>NUCLEOTIDE SEQUENCE [LARGE SCALE GENOMIC DNA]</scope>
</reference>
<proteinExistence type="predicted"/>